<evidence type="ECO:0000256" key="1">
    <source>
        <dbReference type="SAM" id="MobiDB-lite"/>
    </source>
</evidence>
<accession>A0A6J4Q598</accession>
<feature type="compositionally biased region" description="Low complexity" evidence="1">
    <location>
        <begin position="26"/>
        <end position="38"/>
    </location>
</feature>
<feature type="compositionally biased region" description="Low complexity" evidence="1">
    <location>
        <begin position="187"/>
        <end position="208"/>
    </location>
</feature>
<feature type="compositionally biased region" description="Gly residues" evidence="1">
    <location>
        <begin position="70"/>
        <end position="80"/>
    </location>
</feature>
<name>A0A6J4Q598_9ACTN</name>
<sequence>DGARGAGAARRARFAGPPPGERDVPRAPAGRGAAPLRAGEARDLHRPRRAAGRQARERGPGDRRGRSGPRRGGGVGGRGGRPARKGLARPAHGGRPGRLDGGPRACRRRGGGEGARAFPPRRHAPRPPRLRRRPRGLLPDVHRGRHDRPRGRRRREAGARKTHGRPLAGPDHVPRGRTPRPALPRHLPAGQAQPARGQGALRGQKAGV</sequence>
<feature type="region of interest" description="Disordered" evidence="1">
    <location>
        <begin position="1"/>
        <end position="208"/>
    </location>
</feature>
<feature type="non-terminal residue" evidence="2">
    <location>
        <position position="208"/>
    </location>
</feature>
<gene>
    <name evidence="2" type="ORF">AVDCRST_MAG03-3519</name>
</gene>
<dbReference type="EMBL" id="CADCUT010000208">
    <property type="protein sequence ID" value="CAA9434367.1"/>
    <property type="molecule type" value="Genomic_DNA"/>
</dbReference>
<feature type="compositionally biased region" description="Basic and acidic residues" evidence="1">
    <location>
        <begin position="54"/>
        <end position="65"/>
    </location>
</feature>
<reference evidence="2" key="1">
    <citation type="submission" date="2020-02" db="EMBL/GenBank/DDBJ databases">
        <authorList>
            <person name="Meier V. D."/>
        </authorList>
    </citation>
    <scope>NUCLEOTIDE SEQUENCE</scope>
    <source>
        <strain evidence="2">AVDCRST_MAG03</strain>
    </source>
</reference>
<protein>
    <submittedName>
        <fullName evidence="2">Transcriptional regulator, GntR family</fullName>
    </submittedName>
</protein>
<feature type="non-terminal residue" evidence="2">
    <location>
        <position position="1"/>
    </location>
</feature>
<evidence type="ECO:0000313" key="2">
    <source>
        <dbReference type="EMBL" id="CAA9434367.1"/>
    </source>
</evidence>
<proteinExistence type="predicted"/>
<feature type="compositionally biased region" description="Basic residues" evidence="1">
    <location>
        <begin position="143"/>
        <end position="164"/>
    </location>
</feature>
<feature type="compositionally biased region" description="Basic residues" evidence="1">
    <location>
        <begin position="119"/>
        <end position="135"/>
    </location>
</feature>
<dbReference type="AlphaFoldDB" id="A0A6J4Q598"/>
<organism evidence="2">
    <name type="scientific">uncultured Rubrobacteraceae bacterium</name>
    <dbReference type="NCBI Taxonomy" id="349277"/>
    <lineage>
        <taxon>Bacteria</taxon>
        <taxon>Bacillati</taxon>
        <taxon>Actinomycetota</taxon>
        <taxon>Rubrobacteria</taxon>
        <taxon>Rubrobacterales</taxon>
        <taxon>Rubrobacteraceae</taxon>
        <taxon>environmental samples</taxon>
    </lineage>
</organism>